<dbReference type="Proteomes" id="UP000053766">
    <property type="component" value="Unassembled WGS sequence"/>
</dbReference>
<protein>
    <recommendedName>
        <fullName evidence="12">Innexin</fullName>
    </recommendedName>
</protein>
<keyword evidence="4" id="KW-1003">Cell membrane</keyword>
<evidence type="ECO:0000256" key="5">
    <source>
        <dbReference type="ARBA" id="ARBA00022692"/>
    </source>
</evidence>
<dbReference type="GO" id="GO:0005886">
    <property type="term" value="C:plasma membrane"/>
    <property type="evidence" value="ECO:0007669"/>
    <property type="project" value="UniProtKB-SubCell"/>
</dbReference>
<evidence type="ECO:0000256" key="8">
    <source>
        <dbReference type="ARBA" id="ARBA00022989"/>
    </source>
</evidence>
<evidence type="ECO:0000256" key="9">
    <source>
        <dbReference type="ARBA" id="ARBA00023065"/>
    </source>
</evidence>
<evidence type="ECO:0000256" key="6">
    <source>
        <dbReference type="ARBA" id="ARBA00022868"/>
    </source>
</evidence>
<dbReference type="GO" id="GO:0034220">
    <property type="term" value="P:monoatomic ion transmembrane transport"/>
    <property type="evidence" value="ECO:0007669"/>
    <property type="project" value="UniProtKB-KW"/>
</dbReference>
<proteinExistence type="inferred from homology"/>
<dbReference type="AlphaFoldDB" id="A0A0D8XCT3"/>
<evidence type="ECO:0000256" key="3">
    <source>
        <dbReference type="ARBA" id="ARBA00022448"/>
    </source>
</evidence>
<dbReference type="GO" id="GO:0005921">
    <property type="term" value="C:gap junction"/>
    <property type="evidence" value="ECO:0007669"/>
    <property type="project" value="UniProtKB-SubCell"/>
</dbReference>
<comment type="subcellular location">
    <subcellularLocation>
        <location evidence="1">Cell junction</location>
        <location evidence="1">Gap junction</location>
    </subcellularLocation>
    <subcellularLocation>
        <location evidence="2 12">Cell membrane</location>
        <topology evidence="2 12">Multi-pass membrane protein</topology>
    </subcellularLocation>
</comment>
<name>A0A0D8XCT3_DICVI</name>
<sequence>MLRNGNSNVMYLRKAQKLLDGSHQIRIDSHHVGAPGHGAGHGHKKEFGPAMILYYLASAFRALYPRLDDDFVDKLNYYYTTTLLASFALLVSAKQYVGFPIQCWVPATFTDAMEQYTENYCWVQNTYWVPMQEDIPREIYSRRNRQIGYYQWVPFILAIEALLFYVPCILWRGLLYWHSGINLQGLVQMACDARLMDSEVKTRTVYTMARHMQDEVQLTNIDRSNHSRTCFSSMQMGTNCGRHCGCYVTMLYIGIKILYSANVLLQFFLLNHLLGSNDLAYGFSLLKDLMHEIEWEQTGMFPRVTLCDFEGVSFVRKYLRVLAEHPAKPVADDVTLRKFTNSFLRKDGVFMLRMISTHAGELMSSELILALWQDFNNVDRSPAQFWDAEHGQGTLE</sequence>
<feature type="transmembrane region" description="Helical" evidence="12">
    <location>
        <begin position="152"/>
        <end position="177"/>
    </location>
</feature>
<keyword evidence="8 12" id="KW-1133">Transmembrane helix</keyword>
<dbReference type="PRINTS" id="PR01262">
    <property type="entry name" value="INNEXIN"/>
</dbReference>
<evidence type="ECO:0000256" key="2">
    <source>
        <dbReference type="ARBA" id="ARBA00004651"/>
    </source>
</evidence>
<organism evidence="13 14">
    <name type="scientific">Dictyocaulus viviparus</name>
    <name type="common">Bovine lungworm</name>
    <dbReference type="NCBI Taxonomy" id="29172"/>
    <lineage>
        <taxon>Eukaryota</taxon>
        <taxon>Metazoa</taxon>
        <taxon>Ecdysozoa</taxon>
        <taxon>Nematoda</taxon>
        <taxon>Chromadorea</taxon>
        <taxon>Rhabditida</taxon>
        <taxon>Rhabditina</taxon>
        <taxon>Rhabditomorpha</taxon>
        <taxon>Strongyloidea</taxon>
        <taxon>Metastrongylidae</taxon>
        <taxon>Dictyocaulus</taxon>
    </lineage>
</organism>
<dbReference type="GO" id="GO:0005243">
    <property type="term" value="F:gap junction channel activity"/>
    <property type="evidence" value="ECO:0007669"/>
    <property type="project" value="TreeGrafter"/>
</dbReference>
<evidence type="ECO:0000256" key="1">
    <source>
        <dbReference type="ARBA" id="ARBA00004610"/>
    </source>
</evidence>
<dbReference type="PANTHER" id="PTHR11893:SF18">
    <property type="entry name" value="INNEXIN UNC-7"/>
    <property type="match status" value="1"/>
</dbReference>
<keyword evidence="5 12" id="KW-0812">Transmembrane</keyword>
<dbReference type="InterPro" id="IPR000990">
    <property type="entry name" value="Innexin"/>
</dbReference>
<dbReference type="EMBL" id="KN716664">
    <property type="protein sequence ID" value="KJH42435.1"/>
    <property type="molecule type" value="Genomic_DNA"/>
</dbReference>
<dbReference type="Pfam" id="PF00876">
    <property type="entry name" value="Innexin"/>
    <property type="match status" value="1"/>
</dbReference>
<gene>
    <name evidence="12" type="primary">inx</name>
    <name evidence="13" type="ORF">DICVIV_11571</name>
</gene>
<keyword evidence="10 12" id="KW-0472">Membrane</keyword>
<dbReference type="STRING" id="29172.A0A0D8XCT3"/>
<evidence type="ECO:0000256" key="4">
    <source>
        <dbReference type="ARBA" id="ARBA00022475"/>
    </source>
</evidence>
<evidence type="ECO:0000313" key="14">
    <source>
        <dbReference type="Proteomes" id="UP000053766"/>
    </source>
</evidence>
<keyword evidence="6" id="KW-0303">Gap junction</keyword>
<dbReference type="PROSITE" id="PS51013">
    <property type="entry name" value="PANNEXIN"/>
    <property type="match status" value="1"/>
</dbReference>
<dbReference type="OrthoDB" id="5867527at2759"/>
<evidence type="ECO:0000256" key="11">
    <source>
        <dbReference type="ARBA" id="ARBA00023303"/>
    </source>
</evidence>
<comment type="function">
    <text evidence="12">Structural component of the gap junctions.</text>
</comment>
<keyword evidence="9 12" id="KW-0406">Ion transport</keyword>
<keyword evidence="7" id="KW-0965">Cell junction</keyword>
<keyword evidence="11 12" id="KW-0407">Ion channel</keyword>
<reference evidence="13 14" key="1">
    <citation type="submission" date="2013-11" db="EMBL/GenBank/DDBJ databases">
        <title>Draft genome of the bovine lungworm Dictyocaulus viviparus.</title>
        <authorList>
            <person name="Mitreva M."/>
        </authorList>
    </citation>
    <scope>NUCLEOTIDE SEQUENCE [LARGE SCALE GENOMIC DNA]</scope>
    <source>
        <strain evidence="13 14">HannoverDv2000</strain>
    </source>
</reference>
<reference evidence="14" key="2">
    <citation type="journal article" date="2016" name="Sci. Rep.">
        <title>Dictyocaulus viviparus genome, variome and transcriptome elucidate lungworm biology and support future intervention.</title>
        <authorList>
            <person name="McNulty S.N."/>
            <person name="Strube C."/>
            <person name="Rosa B.A."/>
            <person name="Martin J.C."/>
            <person name="Tyagi R."/>
            <person name="Choi Y.J."/>
            <person name="Wang Q."/>
            <person name="Hallsworth Pepin K."/>
            <person name="Zhang X."/>
            <person name="Ozersky P."/>
            <person name="Wilson R.K."/>
            <person name="Sternberg P.W."/>
            <person name="Gasser R.B."/>
            <person name="Mitreva M."/>
        </authorList>
    </citation>
    <scope>NUCLEOTIDE SEQUENCE [LARGE SCALE GENOMIC DNA]</scope>
    <source>
        <strain evidence="14">HannoverDv2000</strain>
    </source>
</reference>
<evidence type="ECO:0000256" key="7">
    <source>
        <dbReference type="ARBA" id="ARBA00022949"/>
    </source>
</evidence>
<dbReference type="PANTHER" id="PTHR11893">
    <property type="entry name" value="INNEXIN"/>
    <property type="match status" value="1"/>
</dbReference>
<keyword evidence="3 12" id="KW-0813">Transport</keyword>
<accession>A0A0D8XCT3</accession>
<comment type="similarity">
    <text evidence="12">Belongs to the pannexin family.</text>
</comment>
<evidence type="ECO:0000313" key="13">
    <source>
        <dbReference type="EMBL" id="KJH42435.1"/>
    </source>
</evidence>
<keyword evidence="14" id="KW-1185">Reference proteome</keyword>
<comment type="caution">
    <text evidence="12">Lacks conserved residue(s) required for the propagation of feature annotation.</text>
</comment>
<evidence type="ECO:0000256" key="12">
    <source>
        <dbReference type="RuleBase" id="RU010713"/>
    </source>
</evidence>
<evidence type="ECO:0000256" key="10">
    <source>
        <dbReference type="ARBA" id="ARBA00023136"/>
    </source>
</evidence>